<feature type="region of interest" description="Disordered" evidence="1">
    <location>
        <begin position="277"/>
        <end position="354"/>
    </location>
</feature>
<keyword evidence="3" id="KW-1185">Reference proteome</keyword>
<dbReference type="RefSeq" id="XP_040696239.1">
    <property type="nucleotide sequence ID" value="XM_040853158.1"/>
</dbReference>
<evidence type="ECO:0000313" key="2">
    <source>
        <dbReference type="EMBL" id="OJJ52433.1"/>
    </source>
</evidence>
<evidence type="ECO:0000256" key="1">
    <source>
        <dbReference type="SAM" id="MobiDB-lite"/>
    </source>
</evidence>
<dbReference type="AlphaFoldDB" id="A0A1L9SZG7"/>
<evidence type="ECO:0000313" key="3">
    <source>
        <dbReference type="Proteomes" id="UP000184356"/>
    </source>
</evidence>
<organism evidence="2 3">
    <name type="scientific">Aspergillus sydowii CBS 593.65</name>
    <dbReference type="NCBI Taxonomy" id="1036612"/>
    <lineage>
        <taxon>Eukaryota</taxon>
        <taxon>Fungi</taxon>
        <taxon>Dikarya</taxon>
        <taxon>Ascomycota</taxon>
        <taxon>Pezizomycotina</taxon>
        <taxon>Eurotiomycetes</taxon>
        <taxon>Eurotiomycetidae</taxon>
        <taxon>Eurotiales</taxon>
        <taxon>Aspergillaceae</taxon>
        <taxon>Aspergillus</taxon>
        <taxon>Aspergillus subgen. Nidulantes</taxon>
    </lineage>
</organism>
<dbReference type="OrthoDB" id="4516700at2759"/>
<proteinExistence type="predicted"/>
<dbReference type="Proteomes" id="UP000184356">
    <property type="component" value="Unassembled WGS sequence"/>
</dbReference>
<gene>
    <name evidence="2" type="ORF">ASPSYDRAFT_95747</name>
</gene>
<sequence>MPRSSVSPRKGKSAKVSSHVQPGVSAPDSTITTPGFEAVQVFPKIREPDWSLDHRGRLVVKTPKGVHQEGGYALHLRGEELSEDQACSHCQIGGVFRSCVVGPEYRGSAVWFGACSNCVWAGSGSKCSVRASRGLNDWTPMCTEEIRQSGGLEEARRRLEAYEASLASIRPKPTPRPGETPLPIIELPVGQISDLLRSPRNPLDGKVLAWGISPSLWHDPNLLFEAVRDLQTFQAIITSRLRTLGVIDSIGQHEFWTREARHLLINAVNIPDSELFVEGSPSPSRPVSVPERVAQKPPPSPAVGGGESKEEPSKKRRRHSPGSARKRTKTAPATPKTPVPVAIEDDDDSAGFAPEALMTGALRVGSVELVDDASVPHLDKTATSEDDKEADNGEGNDDSDDGVDDFTDIEET</sequence>
<feature type="compositionally biased region" description="Basic residues" evidence="1">
    <location>
        <begin position="314"/>
        <end position="329"/>
    </location>
</feature>
<dbReference type="Pfam" id="PF12511">
    <property type="entry name" value="DUF3716"/>
    <property type="match status" value="1"/>
</dbReference>
<feature type="region of interest" description="Disordered" evidence="1">
    <location>
        <begin position="374"/>
        <end position="412"/>
    </location>
</feature>
<accession>A0A1L9SZG7</accession>
<dbReference type="VEuPathDB" id="FungiDB:ASPSYDRAFT_95747"/>
<feature type="region of interest" description="Disordered" evidence="1">
    <location>
        <begin position="1"/>
        <end position="31"/>
    </location>
</feature>
<name>A0A1L9SZG7_9EURO</name>
<dbReference type="GeneID" id="63769231"/>
<protein>
    <submittedName>
        <fullName evidence="2">Uncharacterized protein</fullName>
    </submittedName>
</protein>
<feature type="compositionally biased region" description="Acidic residues" evidence="1">
    <location>
        <begin position="386"/>
        <end position="412"/>
    </location>
</feature>
<dbReference type="InterPro" id="IPR022190">
    <property type="entry name" value="DUF3716"/>
</dbReference>
<feature type="compositionally biased region" description="Low complexity" evidence="1">
    <location>
        <begin position="330"/>
        <end position="342"/>
    </location>
</feature>
<reference evidence="3" key="1">
    <citation type="journal article" date="2017" name="Genome Biol.">
        <title>Comparative genomics reveals high biological diversity and specific adaptations in the industrially and medically important fungal genus Aspergillus.</title>
        <authorList>
            <person name="de Vries R.P."/>
            <person name="Riley R."/>
            <person name="Wiebenga A."/>
            <person name="Aguilar-Osorio G."/>
            <person name="Amillis S."/>
            <person name="Uchima C.A."/>
            <person name="Anderluh G."/>
            <person name="Asadollahi M."/>
            <person name="Askin M."/>
            <person name="Barry K."/>
            <person name="Battaglia E."/>
            <person name="Bayram O."/>
            <person name="Benocci T."/>
            <person name="Braus-Stromeyer S.A."/>
            <person name="Caldana C."/>
            <person name="Canovas D."/>
            <person name="Cerqueira G.C."/>
            <person name="Chen F."/>
            <person name="Chen W."/>
            <person name="Choi C."/>
            <person name="Clum A."/>
            <person name="Dos Santos R.A."/>
            <person name="Damasio A.R."/>
            <person name="Diallinas G."/>
            <person name="Emri T."/>
            <person name="Fekete E."/>
            <person name="Flipphi M."/>
            <person name="Freyberg S."/>
            <person name="Gallo A."/>
            <person name="Gournas C."/>
            <person name="Habgood R."/>
            <person name="Hainaut M."/>
            <person name="Harispe M.L."/>
            <person name="Henrissat B."/>
            <person name="Hilden K.S."/>
            <person name="Hope R."/>
            <person name="Hossain A."/>
            <person name="Karabika E."/>
            <person name="Karaffa L."/>
            <person name="Karanyi Z."/>
            <person name="Krasevec N."/>
            <person name="Kuo A."/>
            <person name="Kusch H."/>
            <person name="LaButti K."/>
            <person name="Lagendijk E.L."/>
            <person name="Lapidus A."/>
            <person name="Levasseur A."/>
            <person name="Lindquist E."/>
            <person name="Lipzen A."/>
            <person name="Logrieco A.F."/>
            <person name="MacCabe A."/>
            <person name="Maekelae M.R."/>
            <person name="Malavazi I."/>
            <person name="Melin P."/>
            <person name="Meyer V."/>
            <person name="Mielnichuk N."/>
            <person name="Miskei M."/>
            <person name="Molnar A.P."/>
            <person name="Mule G."/>
            <person name="Ngan C.Y."/>
            <person name="Orejas M."/>
            <person name="Orosz E."/>
            <person name="Ouedraogo J.P."/>
            <person name="Overkamp K.M."/>
            <person name="Park H.-S."/>
            <person name="Perrone G."/>
            <person name="Piumi F."/>
            <person name="Punt P.J."/>
            <person name="Ram A.F."/>
            <person name="Ramon A."/>
            <person name="Rauscher S."/>
            <person name="Record E."/>
            <person name="Riano-Pachon D.M."/>
            <person name="Robert V."/>
            <person name="Roehrig J."/>
            <person name="Ruller R."/>
            <person name="Salamov A."/>
            <person name="Salih N.S."/>
            <person name="Samson R.A."/>
            <person name="Sandor E."/>
            <person name="Sanguinetti M."/>
            <person name="Schuetze T."/>
            <person name="Sepcic K."/>
            <person name="Shelest E."/>
            <person name="Sherlock G."/>
            <person name="Sophianopoulou V."/>
            <person name="Squina F.M."/>
            <person name="Sun H."/>
            <person name="Susca A."/>
            <person name="Todd R.B."/>
            <person name="Tsang A."/>
            <person name="Unkles S.E."/>
            <person name="van de Wiele N."/>
            <person name="van Rossen-Uffink D."/>
            <person name="Oliveira J.V."/>
            <person name="Vesth T.C."/>
            <person name="Visser J."/>
            <person name="Yu J.-H."/>
            <person name="Zhou M."/>
            <person name="Andersen M.R."/>
            <person name="Archer D.B."/>
            <person name="Baker S.E."/>
            <person name="Benoit I."/>
            <person name="Brakhage A.A."/>
            <person name="Braus G.H."/>
            <person name="Fischer R."/>
            <person name="Frisvad J.C."/>
            <person name="Goldman G.H."/>
            <person name="Houbraken J."/>
            <person name="Oakley B."/>
            <person name="Pocsi I."/>
            <person name="Scazzocchio C."/>
            <person name="Seiboth B."/>
            <person name="vanKuyk P.A."/>
            <person name="Wortman J."/>
            <person name="Dyer P.S."/>
            <person name="Grigoriev I.V."/>
        </authorList>
    </citation>
    <scope>NUCLEOTIDE SEQUENCE [LARGE SCALE GENOMIC DNA]</scope>
    <source>
        <strain evidence="3">CBS 593.65</strain>
    </source>
</reference>
<feature type="compositionally biased region" description="Low complexity" evidence="1">
    <location>
        <begin position="277"/>
        <end position="292"/>
    </location>
</feature>
<dbReference type="EMBL" id="KV878602">
    <property type="protein sequence ID" value="OJJ52433.1"/>
    <property type="molecule type" value="Genomic_DNA"/>
</dbReference>